<dbReference type="RefSeq" id="WP_207688888.1">
    <property type="nucleotide sequence ID" value="NZ_CP061799.1"/>
</dbReference>
<protein>
    <submittedName>
        <fullName evidence="1">Uncharacterized protein</fullName>
    </submittedName>
</protein>
<evidence type="ECO:0000313" key="1">
    <source>
        <dbReference type="EMBL" id="QTA83041.1"/>
    </source>
</evidence>
<organism evidence="1 2">
    <name type="scientific">Desulfonema limicola</name>
    <dbReference type="NCBI Taxonomy" id="45656"/>
    <lineage>
        <taxon>Bacteria</taxon>
        <taxon>Pseudomonadati</taxon>
        <taxon>Thermodesulfobacteriota</taxon>
        <taxon>Desulfobacteria</taxon>
        <taxon>Desulfobacterales</taxon>
        <taxon>Desulfococcaceae</taxon>
        <taxon>Desulfonema</taxon>
    </lineage>
</organism>
<sequence length="87" mass="9579">MKTGIIVYVVGNNSPDISFDEKQAAENLGIKADQVEFVFSGETCFDIPDAWYSMIRKGMARVVCMAGELISSSCVKLTGREMQLCAY</sequence>
<dbReference type="EMBL" id="CP061799">
    <property type="protein sequence ID" value="QTA83041.1"/>
    <property type="molecule type" value="Genomic_DNA"/>
</dbReference>
<dbReference type="Proteomes" id="UP000663720">
    <property type="component" value="Chromosome"/>
</dbReference>
<proteinExistence type="predicted"/>
<gene>
    <name evidence="1" type="ORF">dnl_54340</name>
</gene>
<reference evidence="1" key="1">
    <citation type="journal article" date="2021" name="Microb. Physiol.">
        <title>Proteogenomic Insights into the Physiology of Marine, Sulfate-Reducing, Filamentous Desulfonema limicola and Desulfonema magnum.</title>
        <authorList>
            <person name="Schnaars V."/>
            <person name="Wohlbrand L."/>
            <person name="Scheve S."/>
            <person name="Hinrichs C."/>
            <person name="Reinhardt R."/>
            <person name="Rabus R."/>
        </authorList>
    </citation>
    <scope>NUCLEOTIDE SEQUENCE</scope>
    <source>
        <strain evidence="1">5ac10</strain>
    </source>
</reference>
<keyword evidence="2" id="KW-1185">Reference proteome</keyword>
<dbReference type="AlphaFoldDB" id="A0A975BCW1"/>
<name>A0A975BCW1_9BACT</name>
<accession>A0A975BCW1</accession>
<dbReference type="KEGG" id="dli:dnl_54340"/>
<evidence type="ECO:0000313" key="2">
    <source>
        <dbReference type="Proteomes" id="UP000663720"/>
    </source>
</evidence>